<proteinExistence type="predicted"/>
<dbReference type="Proteomes" id="UP000053676">
    <property type="component" value="Unassembled WGS sequence"/>
</dbReference>
<gene>
    <name evidence="1" type="ORF">NECAME_07836</name>
</gene>
<name>W2TKU4_NECAM</name>
<evidence type="ECO:0000313" key="2">
    <source>
        <dbReference type="Proteomes" id="UP000053676"/>
    </source>
</evidence>
<keyword evidence="2" id="KW-1185">Reference proteome</keyword>
<accession>W2TKU4</accession>
<dbReference type="AlphaFoldDB" id="W2TKU4"/>
<reference evidence="2" key="1">
    <citation type="journal article" date="2014" name="Nat. Genet.">
        <title>Genome of the human hookworm Necator americanus.</title>
        <authorList>
            <person name="Tang Y.T."/>
            <person name="Gao X."/>
            <person name="Rosa B.A."/>
            <person name="Abubucker S."/>
            <person name="Hallsworth-Pepin K."/>
            <person name="Martin J."/>
            <person name="Tyagi R."/>
            <person name="Heizer E."/>
            <person name="Zhang X."/>
            <person name="Bhonagiri-Palsikar V."/>
            <person name="Minx P."/>
            <person name="Warren W.C."/>
            <person name="Wang Q."/>
            <person name="Zhan B."/>
            <person name="Hotez P.J."/>
            <person name="Sternberg P.W."/>
            <person name="Dougall A."/>
            <person name="Gaze S.T."/>
            <person name="Mulvenna J."/>
            <person name="Sotillo J."/>
            <person name="Ranganathan S."/>
            <person name="Rabelo E.M."/>
            <person name="Wilson R.K."/>
            <person name="Felgner P.L."/>
            <person name="Bethony J."/>
            <person name="Hawdon J.M."/>
            <person name="Gasser R.B."/>
            <person name="Loukas A."/>
            <person name="Mitreva M."/>
        </authorList>
    </citation>
    <scope>NUCLEOTIDE SEQUENCE [LARGE SCALE GENOMIC DNA]</scope>
</reference>
<protein>
    <submittedName>
        <fullName evidence="1">Uncharacterized protein</fullName>
    </submittedName>
</protein>
<dbReference type="EMBL" id="KI658403">
    <property type="protein sequence ID" value="ETN82725.1"/>
    <property type="molecule type" value="Genomic_DNA"/>
</dbReference>
<organism evidence="1 2">
    <name type="scientific">Necator americanus</name>
    <name type="common">Human hookworm</name>
    <dbReference type="NCBI Taxonomy" id="51031"/>
    <lineage>
        <taxon>Eukaryota</taxon>
        <taxon>Metazoa</taxon>
        <taxon>Ecdysozoa</taxon>
        <taxon>Nematoda</taxon>
        <taxon>Chromadorea</taxon>
        <taxon>Rhabditida</taxon>
        <taxon>Rhabditina</taxon>
        <taxon>Rhabditomorpha</taxon>
        <taxon>Strongyloidea</taxon>
        <taxon>Ancylostomatidae</taxon>
        <taxon>Bunostominae</taxon>
        <taxon>Necator</taxon>
    </lineage>
</organism>
<dbReference type="KEGG" id="nai:NECAME_07836"/>
<sequence>MQQETLAVTTTAYESKCRSQKRGSRKMKEKSERKLNELIAVFRDVAFMRSIPSASLLLSLSRSNISAVIYRIKANRQSC</sequence>
<evidence type="ECO:0000313" key="1">
    <source>
        <dbReference type="EMBL" id="ETN82725.1"/>
    </source>
</evidence>